<accession>A0A5J4VGX3</accession>
<organism evidence="2 3">
    <name type="scientific">Streblomastix strix</name>
    <dbReference type="NCBI Taxonomy" id="222440"/>
    <lineage>
        <taxon>Eukaryota</taxon>
        <taxon>Metamonada</taxon>
        <taxon>Preaxostyla</taxon>
        <taxon>Oxymonadida</taxon>
        <taxon>Streblomastigidae</taxon>
        <taxon>Streblomastix</taxon>
    </lineage>
</organism>
<name>A0A5J4VGX3_9EUKA</name>
<dbReference type="AlphaFoldDB" id="A0A5J4VGX3"/>
<evidence type="ECO:0000256" key="1">
    <source>
        <dbReference type="SAM" id="Phobius"/>
    </source>
</evidence>
<dbReference type="Proteomes" id="UP000324800">
    <property type="component" value="Unassembled WGS sequence"/>
</dbReference>
<dbReference type="EMBL" id="SNRW01007087">
    <property type="protein sequence ID" value="KAA6381868.1"/>
    <property type="molecule type" value="Genomic_DNA"/>
</dbReference>
<proteinExistence type="predicted"/>
<comment type="caution">
    <text evidence="2">The sequence shown here is derived from an EMBL/GenBank/DDBJ whole genome shotgun (WGS) entry which is preliminary data.</text>
</comment>
<feature type="transmembrane region" description="Helical" evidence="1">
    <location>
        <begin position="103"/>
        <end position="125"/>
    </location>
</feature>
<gene>
    <name evidence="2" type="ORF">EZS28_022605</name>
</gene>
<protein>
    <submittedName>
        <fullName evidence="2">Uncharacterized protein</fullName>
    </submittedName>
</protein>
<sequence length="158" mass="18183">MIQSQKTKYSLSQLDYSYELKALDDNLNLSEQENAVENNMLSTATGALNQEDSTVFTNIKVIYTHQVTNKKHSTKHTEHQNGEITPEKQYAVERMKFNYFKFCPVRGIHIVAFVAFVVAIPLAYYSLASLTMNLMINSLRSKLVQFNWNTTTQILQHI</sequence>
<evidence type="ECO:0000313" key="3">
    <source>
        <dbReference type="Proteomes" id="UP000324800"/>
    </source>
</evidence>
<keyword evidence="1" id="KW-1133">Transmembrane helix</keyword>
<evidence type="ECO:0000313" key="2">
    <source>
        <dbReference type="EMBL" id="KAA6381868.1"/>
    </source>
</evidence>
<reference evidence="2 3" key="1">
    <citation type="submission" date="2019-03" db="EMBL/GenBank/DDBJ databases">
        <title>Single cell metagenomics reveals metabolic interactions within the superorganism composed of flagellate Streblomastix strix and complex community of Bacteroidetes bacteria on its surface.</title>
        <authorList>
            <person name="Treitli S.C."/>
            <person name="Kolisko M."/>
            <person name="Husnik F."/>
            <person name="Keeling P."/>
            <person name="Hampl V."/>
        </authorList>
    </citation>
    <scope>NUCLEOTIDE SEQUENCE [LARGE SCALE GENOMIC DNA]</scope>
    <source>
        <strain evidence="2">ST1C</strain>
    </source>
</reference>
<keyword evidence="1" id="KW-0472">Membrane</keyword>
<keyword evidence="1" id="KW-0812">Transmembrane</keyword>